<dbReference type="AlphaFoldDB" id="A1AUH2"/>
<reference evidence="1 2" key="1">
    <citation type="submission" date="2006-10" db="EMBL/GenBank/DDBJ databases">
        <title>Complete sequence of chromosome of Pelobacter propionicus DSM 2379.</title>
        <authorList>
            <consortium name="US DOE Joint Genome Institute"/>
            <person name="Copeland A."/>
            <person name="Lucas S."/>
            <person name="Lapidus A."/>
            <person name="Barry K."/>
            <person name="Detter J.C."/>
            <person name="Glavina del Rio T."/>
            <person name="Hammon N."/>
            <person name="Israni S."/>
            <person name="Dalin E."/>
            <person name="Tice H."/>
            <person name="Pitluck S."/>
            <person name="Saunders E."/>
            <person name="Brettin T."/>
            <person name="Bruce D."/>
            <person name="Han C."/>
            <person name="Tapia R."/>
            <person name="Schmutz J."/>
            <person name="Larimer F."/>
            <person name="Land M."/>
            <person name="Hauser L."/>
            <person name="Kyrpides N."/>
            <person name="Kim E."/>
            <person name="Lovley D."/>
            <person name="Richardson P."/>
        </authorList>
    </citation>
    <scope>NUCLEOTIDE SEQUENCE [LARGE SCALE GENOMIC DNA]</scope>
    <source>
        <strain evidence="2">DSM 2379 / NBRC 103807 / OttBd1</strain>
    </source>
</reference>
<dbReference type="Proteomes" id="UP000006732">
    <property type="component" value="Chromosome"/>
</dbReference>
<accession>A1AUH2</accession>
<proteinExistence type="predicted"/>
<dbReference type="STRING" id="338966.Ppro_3400"/>
<evidence type="ECO:0000313" key="1">
    <source>
        <dbReference type="EMBL" id="ABL00993.1"/>
    </source>
</evidence>
<name>A1AUH2_PELPD</name>
<keyword evidence="2" id="KW-1185">Reference proteome</keyword>
<dbReference type="KEGG" id="ppd:Ppro_3400"/>
<gene>
    <name evidence="1" type="ordered locus">Ppro_3400</name>
</gene>
<sequence>MLQMVKYYNRLGVKVHINNPFIKYDVSIVYRLPSKQFYLLIKYLRNRSSMIYFDAVVNYFEKHNHATDKHIYYQRKIADNCDGIICATDNIAASARKFNGNIFVMDDPVDTEYFDIIKHTLNYCNPIFGWSGVSSKALELNKYADIINNRINIISDKRALSIDFCFNFSFYEWRYETFKNNILRCDIALLPRSIIGDHYNNGHSSFKALVFAVSGIPIIANRIPSYEKLKDYFNGVVFIEDYGGDIKLCMEALAGSGPINAHPARAKYSCENQAKALMSFIHGSSGYV</sequence>
<dbReference type="HOGENOM" id="CLU_965949_0_0_7"/>
<dbReference type="EMBL" id="CP000482">
    <property type="protein sequence ID" value="ABL00993.1"/>
    <property type="molecule type" value="Genomic_DNA"/>
</dbReference>
<organism evidence="1 2">
    <name type="scientific">Pelobacter propionicus (strain DSM 2379 / NBRC 103807 / OttBd1)</name>
    <dbReference type="NCBI Taxonomy" id="338966"/>
    <lineage>
        <taxon>Bacteria</taxon>
        <taxon>Pseudomonadati</taxon>
        <taxon>Thermodesulfobacteriota</taxon>
        <taxon>Desulfuromonadia</taxon>
        <taxon>Desulfuromonadales</taxon>
        <taxon>Desulfuromonadaceae</taxon>
        <taxon>Pelobacter</taxon>
    </lineage>
</organism>
<evidence type="ECO:0008006" key="3">
    <source>
        <dbReference type="Google" id="ProtNLM"/>
    </source>
</evidence>
<evidence type="ECO:0000313" key="2">
    <source>
        <dbReference type="Proteomes" id="UP000006732"/>
    </source>
</evidence>
<protein>
    <recommendedName>
        <fullName evidence="3">Glycosyltransferase</fullName>
    </recommendedName>
</protein>